<evidence type="ECO:0000313" key="1">
    <source>
        <dbReference type="EMBL" id="GFS03641.1"/>
    </source>
</evidence>
<dbReference type="Proteomes" id="UP000762676">
    <property type="component" value="Unassembled WGS sequence"/>
</dbReference>
<accession>A0AAV4I3S3</accession>
<name>A0AAV4I3S3_9GAST</name>
<organism evidence="1 2">
    <name type="scientific">Elysia marginata</name>
    <dbReference type="NCBI Taxonomy" id="1093978"/>
    <lineage>
        <taxon>Eukaryota</taxon>
        <taxon>Metazoa</taxon>
        <taxon>Spiralia</taxon>
        <taxon>Lophotrochozoa</taxon>
        <taxon>Mollusca</taxon>
        <taxon>Gastropoda</taxon>
        <taxon>Heterobranchia</taxon>
        <taxon>Euthyneura</taxon>
        <taxon>Panpulmonata</taxon>
        <taxon>Sacoglossa</taxon>
        <taxon>Placobranchoidea</taxon>
        <taxon>Plakobranchidae</taxon>
        <taxon>Elysia</taxon>
    </lineage>
</organism>
<proteinExistence type="predicted"/>
<dbReference type="EMBL" id="BMAT01005989">
    <property type="protein sequence ID" value="GFS03641.1"/>
    <property type="molecule type" value="Genomic_DNA"/>
</dbReference>
<sequence>MGSLDEESIILTDGATPARDAVQIATHAVADVPAAGAPRGAEVITTEVIVPIAPGALIIAGEVPTSARETCGIGRDTHAATHRGKGITNVSTTPIETCRDAVMLIFRCGPAIETRTGLGSGV</sequence>
<reference evidence="1 2" key="1">
    <citation type="journal article" date="2021" name="Elife">
        <title>Chloroplast acquisition without the gene transfer in kleptoplastic sea slugs, Plakobranchus ocellatus.</title>
        <authorList>
            <person name="Maeda T."/>
            <person name="Takahashi S."/>
            <person name="Yoshida T."/>
            <person name="Shimamura S."/>
            <person name="Takaki Y."/>
            <person name="Nagai Y."/>
            <person name="Toyoda A."/>
            <person name="Suzuki Y."/>
            <person name="Arimoto A."/>
            <person name="Ishii H."/>
            <person name="Satoh N."/>
            <person name="Nishiyama T."/>
            <person name="Hasebe M."/>
            <person name="Maruyama T."/>
            <person name="Minagawa J."/>
            <person name="Obokata J."/>
            <person name="Shigenobu S."/>
        </authorList>
    </citation>
    <scope>NUCLEOTIDE SEQUENCE [LARGE SCALE GENOMIC DNA]</scope>
</reference>
<keyword evidence="2" id="KW-1185">Reference proteome</keyword>
<comment type="caution">
    <text evidence="1">The sequence shown here is derived from an EMBL/GenBank/DDBJ whole genome shotgun (WGS) entry which is preliminary data.</text>
</comment>
<dbReference type="AlphaFoldDB" id="A0AAV4I3S3"/>
<evidence type="ECO:0000313" key="2">
    <source>
        <dbReference type="Proteomes" id="UP000762676"/>
    </source>
</evidence>
<gene>
    <name evidence="1" type="ORF">ElyMa_002891800</name>
</gene>
<protein>
    <submittedName>
        <fullName evidence="1">Uncharacterized protein</fullName>
    </submittedName>
</protein>